<dbReference type="EMBL" id="JBAHYK010000118">
    <property type="protein sequence ID" value="KAL0578116.1"/>
    <property type="molecule type" value="Genomic_DNA"/>
</dbReference>
<dbReference type="InterPro" id="IPR002018">
    <property type="entry name" value="CarbesteraseB"/>
</dbReference>
<organism evidence="6 7">
    <name type="scientific">Marasmius crinis-equi</name>
    <dbReference type="NCBI Taxonomy" id="585013"/>
    <lineage>
        <taxon>Eukaryota</taxon>
        <taxon>Fungi</taxon>
        <taxon>Dikarya</taxon>
        <taxon>Basidiomycota</taxon>
        <taxon>Agaricomycotina</taxon>
        <taxon>Agaricomycetes</taxon>
        <taxon>Agaricomycetidae</taxon>
        <taxon>Agaricales</taxon>
        <taxon>Marasmiineae</taxon>
        <taxon>Marasmiaceae</taxon>
        <taxon>Marasmius</taxon>
    </lineage>
</organism>
<feature type="region of interest" description="Disordered" evidence="4">
    <location>
        <begin position="323"/>
        <end position="371"/>
    </location>
</feature>
<evidence type="ECO:0000256" key="4">
    <source>
        <dbReference type="SAM" id="MobiDB-lite"/>
    </source>
</evidence>
<dbReference type="SUPFAM" id="SSF53474">
    <property type="entry name" value="alpha/beta-Hydrolases"/>
    <property type="match status" value="1"/>
</dbReference>
<reference evidence="6 7" key="1">
    <citation type="submission" date="2024-02" db="EMBL/GenBank/DDBJ databases">
        <title>A draft genome for the cacao thread blight pathogen Marasmius crinis-equi.</title>
        <authorList>
            <person name="Cohen S.P."/>
            <person name="Baruah I.K."/>
            <person name="Amoako-Attah I."/>
            <person name="Bukari Y."/>
            <person name="Meinhardt L.W."/>
            <person name="Bailey B.A."/>
        </authorList>
    </citation>
    <scope>NUCLEOTIDE SEQUENCE [LARGE SCALE GENOMIC DNA]</scope>
    <source>
        <strain evidence="6 7">GH-76</strain>
    </source>
</reference>
<comment type="caution">
    <text evidence="6">The sequence shown here is derived from an EMBL/GenBank/DDBJ whole genome shotgun (WGS) entry which is preliminary data.</text>
</comment>
<gene>
    <name evidence="6" type="ORF">V5O48_003859</name>
</gene>
<evidence type="ECO:0000256" key="3">
    <source>
        <dbReference type="RuleBase" id="RU361235"/>
    </source>
</evidence>
<feature type="compositionally biased region" description="Basic residues" evidence="4">
    <location>
        <begin position="345"/>
        <end position="361"/>
    </location>
</feature>
<dbReference type="PROSITE" id="PS00122">
    <property type="entry name" value="CARBOXYLESTERASE_B_1"/>
    <property type="match status" value="1"/>
</dbReference>
<dbReference type="EC" id="3.1.1.-" evidence="3"/>
<protein>
    <recommendedName>
        <fullName evidence="3">Carboxylic ester hydrolase</fullName>
        <ecNumber evidence="3">3.1.1.-</ecNumber>
    </recommendedName>
</protein>
<keyword evidence="2 3" id="KW-0378">Hydrolase</keyword>
<evidence type="ECO:0000259" key="5">
    <source>
        <dbReference type="Pfam" id="PF00135"/>
    </source>
</evidence>
<evidence type="ECO:0000313" key="7">
    <source>
        <dbReference type="Proteomes" id="UP001465976"/>
    </source>
</evidence>
<sequence length="686" mass="76755">MPVPTSEMAPEVHHIALDTIFHGIEHSVSTPDLPVHQYRGIKYASVLARFRQSKLFASYPPVTDATKYGPICPQIRNMKSFEEIMFGLTEDELPKHPSLKQNEFECLNLNITCPGGLTPRSHVPVMVWVHGGNDRGSGSSWAYDGGHLVRKSSLLGKPIIMVTFNFRLGLFGFAASPAIREDNKVAGDDGVGNYGLKDQRMLLEWLHHYIADFGGDPNNITLFGESTGAADIMCHLLSTPNEHRPLFHRAIIQSAVMEYNLPDVATAGWQMNRLMSTLRATTVDQLRSVEPEQLVQFGQTMRTVDDGAFLRPGWKDSFVPEDHHRHHHRVEQQQRLKSSSSKTRSSSRRKLHGHSHSRSRPRPAASSQPGVSISASLRHLPPHLQPLIIGDCAADSSLWSTPISYWTAHSVHRRLKAVCQSLSKSSALLNAYDIVASPYANDVEAEVENIERISELVNDARVAWPTECLAVNAKRERGNKGVWRYVWDQDGPTRHAPHHASELIYLFDNVPGIAKTPEDMFPDTFSSFDDDSDLSEVAASTTSGLVTDSLRPPALVKRRRSSTSRDEGFDVVMMELNLDGVDRGISSPASSYVPDGWMAPIVDTYSYARVRDTIQEKWIAFAHGETPWNEEKVWVFGPEAETGERSRWIFDGRRRREIWKEVLEPLGMSLVMKVGAELSRGPPLRG</sequence>
<dbReference type="Proteomes" id="UP001465976">
    <property type="component" value="Unassembled WGS sequence"/>
</dbReference>
<evidence type="ECO:0000313" key="6">
    <source>
        <dbReference type="EMBL" id="KAL0578116.1"/>
    </source>
</evidence>
<proteinExistence type="inferred from homology"/>
<dbReference type="InterPro" id="IPR029058">
    <property type="entry name" value="AB_hydrolase_fold"/>
</dbReference>
<comment type="similarity">
    <text evidence="1 3">Belongs to the type-B carboxylesterase/lipase family.</text>
</comment>
<feature type="domain" description="Carboxylesterase type B" evidence="5">
    <location>
        <begin position="23"/>
        <end position="320"/>
    </location>
</feature>
<evidence type="ECO:0000256" key="1">
    <source>
        <dbReference type="ARBA" id="ARBA00005964"/>
    </source>
</evidence>
<keyword evidence="7" id="KW-1185">Reference proteome</keyword>
<dbReference type="Gene3D" id="3.40.50.1820">
    <property type="entry name" value="alpha/beta hydrolase"/>
    <property type="match status" value="2"/>
</dbReference>
<dbReference type="PANTHER" id="PTHR43142:SF5">
    <property type="entry name" value="CARBOXYLIC ESTER HYDROLASE"/>
    <property type="match status" value="1"/>
</dbReference>
<name>A0ABR3FRN7_9AGAR</name>
<dbReference type="InterPro" id="IPR019826">
    <property type="entry name" value="Carboxylesterase_B_AS"/>
</dbReference>
<accession>A0ABR3FRN7</accession>
<dbReference type="Pfam" id="PF00135">
    <property type="entry name" value="COesterase"/>
    <property type="match status" value="1"/>
</dbReference>
<evidence type="ECO:0000256" key="2">
    <source>
        <dbReference type="ARBA" id="ARBA00022801"/>
    </source>
</evidence>
<dbReference type="PANTHER" id="PTHR43142">
    <property type="entry name" value="CARBOXYLIC ESTER HYDROLASE"/>
    <property type="match status" value="1"/>
</dbReference>